<feature type="region of interest" description="Disordered" evidence="8">
    <location>
        <begin position="652"/>
        <end position="723"/>
    </location>
</feature>
<keyword evidence="11" id="KW-1185">Reference proteome</keyword>
<dbReference type="PANTHER" id="PTHR46524">
    <property type="entry name" value="CW-TYPE ZINC FINGER"/>
    <property type="match status" value="1"/>
</dbReference>
<feature type="compositionally biased region" description="Basic and acidic residues" evidence="8">
    <location>
        <begin position="714"/>
        <end position="723"/>
    </location>
</feature>
<dbReference type="InterPro" id="IPR011905">
    <property type="entry name" value="GlrX-like_pln_2"/>
</dbReference>
<dbReference type="InterPro" id="IPR055300">
    <property type="entry name" value="CWZF3/5/7"/>
</dbReference>
<gene>
    <name evidence="10" type="ORF">K7X08_023420</name>
</gene>
<evidence type="ECO:0000256" key="1">
    <source>
        <dbReference type="ARBA" id="ARBA00004496"/>
    </source>
</evidence>
<comment type="caution">
    <text evidence="10">The sequence shown here is derived from an EMBL/GenBank/DDBJ whole genome shotgun (WGS) entry which is preliminary data.</text>
</comment>
<evidence type="ECO:0000256" key="4">
    <source>
        <dbReference type="ARBA" id="ARBA00022741"/>
    </source>
</evidence>
<dbReference type="Pfam" id="PF00004">
    <property type="entry name" value="AAA"/>
    <property type="match status" value="1"/>
</dbReference>
<dbReference type="GO" id="GO:0016887">
    <property type="term" value="F:ATP hydrolysis activity"/>
    <property type="evidence" value="ECO:0007669"/>
    <property type="project" value="InterPro"/>
</dbReference>
<evidence type="ECO:0000256" key="7">
    <source>
        <dbReference type="ARBA" id="ARBA00023284"/>
    </source>
</evidence>
<dbReference type="GO" id="GO:0005524">
    <property type="term" value="F:ATP binding"/>
    <property type="evidence" value="ECO:0007669"/>
    <property type="project" value="UniProtKB-KW"/>
</dbReference>
<dbReference type="Gene3D" id="1.10.8.60">
    <property type="match status" value="1"/>
</dbReference>
<dbReference type="SUPFAM" id="SSF52833">
    <property type="entry name" value="Thioredoxin-like"/>
    <property type="match status" value="1"/>
</dbReference>
<evidence type="ECO:0000313" key="11">
    <source>
        <dbReference type="Proteomes" id="UP001152561"/>
    </source>
</evidence>
<comment type="subcellular location">
    <subcellularLocation>
        <location evidence="1">Cytoplasm</location>
    </subcellularLocation>
</comment>
<dbReference type="GO" id="GO:0005737">
    <property type="term" value="C:cytoplasm"/>
    <property type="evidence" value="ECO:0007669"/>
    <property type="project" value="UniProtKB-SubCell"/>
</dbReference>
<feature type="compositionally biased region" description="Polar residues" evidence="8">
    <location>
        <begin position="652"/>
        <end position="674"/>
    </location>
</feature>
<dbReference type="EMBL" id="JAJAGQ010000018">
    <property type="protein sequence ID" value="KAJ8535700.1"/>
    <property type="molecule type" value="Genomic_DNA"/>
</dbReference>
<dbReference type="Pfam" id="PF00462">
    <property type="entry name" value="Glutaredoxin"/>
    <property type="match status" value="1"/>
</dbReference>
<comment type="similarity">
    <text evidence="2">Belongs to the glutaredoxin family. CC-type subfamily.</text>
</comment>
<feature type="compositionally biased region" description="Basic and acidic residues" evidence="8">
    <location>
        <begin position="1048"/>
        <end position="1109"/>
    </location>
</feature>
<evidence type="ECO:0000259" key="9">
    <source>
        <dbReference type="SMART" id="SM00382"/>
    </source>
</evidence>
<dbReference type="InterPro" id="IPR003960">
    <property type="entry name" value="ATPase_AAA_CS"/>
</dbReference>
<feature type="compositionally biased region" description="Basic and acidic residues" evidence="8">
    <location>
        <begin position="1275"/>
        <end position="1289"/>
    </location>
</feature>
<evidence type="ECO:0000256" key="5">
    <source>
        <dbReference type="ARBA" id="ARBA00022840"/>
    </source>
</evidence>
<dbReference type="NCBIfam" id="TIGR02189">
    <property type="entry name" value="GlrX-like_plant"/>
    <property type="match status" value="1"/>
</dbReference>
<dbReference type="CDD" id="cd03419">
    <property type="entry name" value="GRX_GRXh_1_2_like"/>
    <property type="match status" value="1"/>
</dbReference>
<dbReference type="FunFam" id="3.40.50.300:FF:001025">
    <property type="entry name" value="ATPase family, AAA domain-containing 2B"/>
    <property type="match status" value="1"/>
</dbReference>
<dbReference type="InterPro" id="IPR027417">
    <property type="entry name" value="P-loop_NTPase"/>
</dbReference>
<feature type="compositionally biased region" description="Polar residues" evidence="8">
    <location>
        <begin position="1204"/>
        <end position="1215"/>
    </location>
</feature>
<feature type="region of interest" description="Disordered" evidence="8">
    <location>
        <begin position="1048"/>
        <end position="1215"/>
    </location>
</feature>
<evidence type="ECO:0000313" key="10">
    <source>
        <dbReference type="EMBL" id="KAJ8535700.1"/>
    </source>
</evidence>
<keyword evidence="5" id="KW-0067">ATP-binding</keyword>
<keyword evidence="3" id="KW-0963">Cytoplasm</keyword>
<dbReference type="SMART" id="SM00382">
    <property type="entry name" value="AAA"/>
    <property type="match status" value="1"/>
</dbReference>
<dbReference type="InterPro" id="IPR002109">
    <property type="entry name" value="Glutaredoxin"/>
</dbReference>
<sequence>MESVINKMAAEKPVVIFSRSNCGMCHSIKTLISCFGANPTVYELDELPNGQQLERALMAYSGQRPSTPTVFTGKELVGGANEITSLHLKGKLVPLLKKGELEETTTLSDKMDVQLLVLIPQQQGSQPIWNHHHYTFILGLAAGLASLPSRLECSLPAEDRNTSLENLVKDLVGQTSGFMPRDLRALVADAGANLVLSRDSQKVEHLREEDVMKSLERSKKRNASALGTPKVPNVKWEDVGGLEDVKKSILDTRYCFIFLPHKKRTARYTKLPLCSGSEEGPDHITLLPLLHKDLFSSGLRKRSGVLFYGPPSTGKILLAKVVATECSLNFLSVKGPDLINMYIGESEKNVRDIFQKARSARPCVIFFDELDFLGPARGASGDSGGVMDRVVSQVQNTCVYLFIIGASNMPDLIDPALLRPGRFDKLLYVGVNCWKFAFGGEVRPPIFNELNTRVPHVGGFVSSHVHNLLSEVLKALTRKFKLKEDISLFSIAKRCPPNFTGAELYALCADAWFHAAKRKMCELASGSVDQDDSIVVEYEDFLKVLGEISPSLSMAELKNEIPPTTWGSGVRVYADLTLLPYLGEMKETKLEEGEACDDSAVDPDIALSYIDEKLQDVLGHFQKDFEDGVSSENLGSKFGGYGSFLPTYQRSRSWTSTRTPPEAFNNNVSISPNNLRPEGGRRPSLASSPTSLSGRPLALKAPAANGKTNPDEDSTSKSEIVKKPTNFSDKKALKLHNRVGIENLSTQKKAEIYSGLGLDVSPSSSLDDSPMNNGDLKDSQYESPTSILQIMTSYPMHDGLLLSPLSDDLICLTEKGKLLGRCVSERTILENRETSVALVNGTHYAKSGPEDVKKNHVKVRYRDFFGNIKTEDVETGLQEIHSPEMLKVSDAIGNKSLVEHNSSIKERVNVGKTEKPCSSGEYPILASNGSASIDDLHASQENPNLGVQAIDSSGKTRYESKASSSGTKQDGTQSSTYVMMNHSSGMKNAKMRNISEVELDASSKKIKRDDAHDDENWTFCSSSGLSHYMSGKIRDKYKNRDLEDDTKKDLVSAKNREAHISDVSMHKGKSDNKDSSTKRKGSELPDSSSRCKEKNRAPKSDSDQHKNKNPDILNLSSDQVPLEEGKTAPGKSKSQEKSAVGSDRLKKSSKKDPSGKSLDKNVKGDDQSRIGHHDDAEVRSDVKRQAALPDRDDQRSSKKLVYNKSEQIEVSSKSPLTIDQNETVVFKEPVPGSETENGANLVTVVASEREKSSASRQGKKAKSHHGNLPNSTANKFRDLDVPSHVRKDSSSQAATNAIKDATNLKHLADRLKNSGSSESTGIYFQAALKFLHGASLLELDSSKHGEVSQAMRIYSSTAKLCLFCGHEYEKLKDMAAAALAYKCMEVAYMRVIYSSQSDANRYRNELQTALQIFPPGESPFSSVSDVDNLNNPTIVDKAATAKVVGSPQVAGTQVVSARNGSSFMRLINLAQEVNFAMEASRKSRVAFAAANPGPGDSQLSIKKALDFNFQDVDGLLRLVRVAMEAISH</sequence>
<dbReference type="InterPro" id="IPR003593">
    <property type="entry name" value="AAA+_ATPase"/>
</dbReference>
<dbReference type="InterPro" id="IPR036249">
    <property type="entry name" value="Thioredoxin-like_sf"/>
</dbReference>
<keyword evidence="6" id="KW-0175">Coiled coil</keyword>
<evidence type="ECO:0000256" key="8">
    <source>
        <dbReference type="SAM" id="MobiDB-lite"/>
    </source>
</evidence>
<dbReference type="Pfam" id="PF24756">
    <property type="entry name" value="THD_CWZF3-5-7"/>
    <property type="match status" value="1"/>
</dbReference>
<keyword evidence="4" id="KW-0547">Nucleotide-binding</keyword>
<evidence type="ECO:0000256" key="6">
    <source>
        <dbReference type="ARBA" id="ARBA00023054"/>
    </source>
</evidence>
<organism evidence="10 11">
    <name type="scientific">Anisodus acutangulus</name>
    <dbReference type="NCBI Taxonomy" id="402998"/>
    <lineage>
        <taxon>Eukaryota</taxon>
        <taxon>Viridiplantae</taxon>
        <taxon>Streptophyta</taxon>
        <taxon>Embryophyta</taxon>
        <taxon>Tracheophyta</taxon>
        <taxon>Spermatophyta</taxon>
        <taxon>Magnoliopsida</taxon>
        <taxon>eudicotyledons</taxon>
        <taxon>Gunneridae</taxon>
        <taxon>Pentapetalae</taxon>
        <taxon>asterids</taxon>
        <taxon>lamiids</taxon>
        <taxon>Solanales</taxon>
        <taxon>Solanaceae</taxon>
        <taxon>Solanoideae</taxon>
        <taxon>Hyoscyameae</taxon>
        <taxon>Anisodus</taxon>
    </lineage>
</organism>
<dbReference type="Gene3D" id="3.40.30.10">
    <property type="entry name" value="Glutaredoxin"/>
    <property type="match status" value="1"/>
</dbReference>
<dbReference type="SUPFAM" id="SSF52540">
    <property type="entry name" value="P-loop containing nucleoside triphosphate hydrolases"/>
    <property type="match status" value="1"/>
</dbReference>
<dbReference type="PROSITE" id="PS00674">
    <property type="entry name" value="AAA"/>
    <property type="match status" value="1"/>
</dbReference>
<feature type="compositionally biased region" description="Basic and acidic residues" evidence="8">
    <location>
        <begin position="1143"/>
        <end position="1196"/>
    </location>
</feature>
<keyword evidence="7" id="KW-0676">Redox-active center</keyword>
<feature type="region of interest" description="Disordered" evidence="8">
    <location>
        <begin position="950"/>
        <end position="974"/>
    </location>
</feature>
<feature type="region of interest" description="Disordered" evidence="8">
    <location>
        <begin position="1247"/>
        <end position="1297"/>
    </location>
</feature>
<evidence type="ECO:0000256" key="2">
    <source>
        <dbReference type="ARBA" id="ARBA00007568"/>
    </source>
</evidence>
<name>A0A9Q1LHX9_9SOLA</name>
<protein>
    <recommendedName>
        <fullName evidence="9">AAA+ ATPase domain-containing protein</fullName>
    </recommendedName>
</protein>
<dbReference type="OrthoDB" id="757982at2759"/>
<proteinExistence type="inferred from homology"/>
<dbReference type="Proteomes" id="UP001152561">
    <property type="component" value="Unassembled WGS sequence"/>
</dbReference>
<feature type="compositionally biased region" description="Polar residues" evidence="8">
    <location>
        <begin position="961"/>
        <end position="974"/>
    </location>
</feature>
<dbReference type="PROSITE" id="PS51354">
    <property type="entry name" value="GLUTAREDOXIN_2"/>
    <property type="match status" value="1"/>
</dbReference>
<reference evidence="11" key="1">
    <citation type="journal article" date="2023" name="Proc. Natl. Acad. Sci. U.S.A.">
        <title>Genomic and structural basis for evolution of tropane alkaloid biosynthesis.</title>
        <authorList>
            <person name="Wanga Y.-J."/>
            <person name="Taina T."/>
            <person name="Yua J.-Y."/>
            <person name="Lia J."/>
            <person name="Xua B."/>
            <person name="Chenc J."/>
            <person name="D'Auriad J.C."/>
            <person name="Huanga J.-P."/>
            <person name="Huanga S.-X."/>
        </authorList>
    </citation>
    <scope>NUCLEOTIDE SEQUENCE [LARGE SCALE GENOMIC DNA]</scope>
    <source>
        <strain evidence="11">cv. KIB-2019</strain>
    </source>
</reference>
<dbReference type="InterPro" id="IPR056406">
    <property type="entry name" value="THD_CWZF3/5/7"/>
</dbReference>
<evidence type="ECO:0000256" key="3">
    <source>
        <dbReference type="ARBA" id="ARBA00022490"/>
    </source>
</evidence>
<dbReference type="Gene3D" id="3.40.50.300">
    <property type="entry name" value="P-loop containing nucleotide triphosphate hydrolases"/>
    <property type="match status" value="1"/>
</dbReference>
<dbReference type="InterPro" id="IPR003959">
    <property type="entry name" value="ATPase_AAA_core"/>
</dbReference>
<accession>A0A9Q1LHX9</accession>
<feature type="domain" description="AAA+ ATPase" evidence="9">
    <location>
        <begin position="301"/>
        <end position="433"/>
    </location>
</feature>
<dbReference type="PANTHER" id="PTHR46524:SF7">
    <property type="entry name" value="CW-TYPE ZINC FINGER"/>
    <property type="match status" value="1"/>
</dbReference>